<evidence type="ECO:0000256" key="4">
    <source>
        <dbReference type="ARBA" id="ARBA00023152"/>
    </source>
</evidence>
<reference evidence="7 8" key="1">
    <citation type="journal article" date="2016" name="Nat. Commun.">
        <title>Thousands of microbial genomes shed light on interconnected biogeochemical processes in an aquifer system.</title>
        <authorList>
            <person name="Anantharaman K."/>
            <person name="Brown C.T."/>
            <person name="Hug L.A."/>
            <person name="Sharon I."/>
            <person name="Castelle C.J."/>
            <person name="Probst A.J."/>
            <person name="Thomas B.C."/>
            <person name="Singh A."/>
            <person name="Wilkins M.J."/>
            <person name="Karaoz U."/>
            <person name="Brodie E.L."/>
            <person name="Williams K.H."/>
            <person name="Hubbard S.S."/>
            <person name="Banfield J.F."/>
        </authorList>
    </citation>
    <scope>NUCLEOTIDE SEQUENCE [LARGE SCALE GENOMIC DNA]</scope>
</reference>
<dbReference type="InterPro" id="IPR013785">
    <property type="entry name" value="Aldolase_TIM"/>
</dbReference>
<dbReference type="PANTHER" id="PTHR11627">
    <property type="entry name" value="FRUCTOSE-BISPHOSPHATE ALDOLASE"/>
    <property type="match status" value="1"/>
</dbReference>
<dbReference type="Pfam" id="PF00274">
    <property type="entry name" value="Glycolytic"/>
    <property type="match status" value="1"/>
</dbReference>
<proteinExistence type="inferred from homology"/>
<sequence>MENTEDNRRRYRELLFTTAGWGQYVSGVILYDETIRQKSSNGTPFVEILKNAGVIPGIKVDIGAKALAFSPDEKVTEGLDKLRERFAEYAQLGAKFAKWRAVIKIDAAKNLPTSNCLHVNAHALARYAALAQEAGLVPIVEPEVLMDGSHSIEACFDVTKRTLERVFDELDKQRVPLEGTLLKPNMVISGEDSPTQADANTIAEMTVRCLKEAVPASVPGIVFLSGGQSEEVACVNLNALNQLADRGPWQLSFSYGRALQQSALKAWSGRDENLVAGQAAFLKRCKLTSAARSGTYRPEMES</sequence>
<evidence type="ECO:0000256" key="2">
    <source>
        <dbReference type="ARBA" id="ARBA00004714"/>
    </source>
</evidence>
<gene>
    <name evidence="7" type="ORF">A3C90_00740</name>
</gene>
<dbReference type="AlphaFoldDB" id="A0A1F6MQ83"/>
<evidence type="ECO:0000256" key="3">
    <source>
        <dbReference type="ARBA" id="ARBA00010387"/>
    </source>
</evidence>
<organism evidence="7 8">
    <name type="scientific">Candidatus Magasanikbacteria bacterium RIFCSPHIGHO2_02_FULL_51_14</name>
    <dbReference type="NCBI Taxonomy" id="1798683"/>
    <lineage>
        <taxon>Bacteria</taxon>
        <taxon>Candidatus Magasanikiibacteriota</taxon>
    </lineage>
</organism>
<dbReference type="STRING" id="1798683.A3C90_00740"/>
<protein>
    <recommendedName>
        <fullName evidence="6">Fructose-bisphosphate aldolase</fullName>
        <ecNumber evidence="6">4.1.2.13</ecNumber>
    </recommendedName>
</protein>
<evidence type="ECO:0000256" key="1">
    <source>
        <dbReference type="ARBA" id="ARBA00000441"/>
    </source>
</evidence>
<keyword evidence="5 6" id="KW-0456">Lyase</keyword>
<accession>A0A1F6MQ83</accession>
<dbReference type="InterPro" id="IPR029768">
    <property type="entry name" value="Aldolase_I_AS"/>
</dbReference>
<dbReference type="NCBIfam" id="NF033379">
    <property type="entry name" value="FrucBisAld_I"/>
    <property type="match status" value="1"/>
</dbReference>
<name>A0A1F6MQ83_9BACT</name>
<comment type="caution">
    <text evidence="7">The sequence shown here is derived from an EMBL/GenBank/DDBJ whole genome shotgun (WGS) entry which is preliminary data.</text>
</comment>
<evidence type="ECO:0000313" key="7">
    <source>
        <dbReference type="EMBL" id="OGH73829.1"/>
    </source>
</evidence>
<evidence type="ECO:0000256" key="6">
    <source>
        <dbReference type="RuleBase" id="RU003994"/>
    </source>
</evidence>
<dbReference type="EC" id="4.1.2.13" evidence="6"/>
<comment type="similarity">
    <text evidence="3 6">Belongs to the class I fructose-bisphosphate aldolase family.</text>
</comment>
<comment type="catalytic activity">
    <reaction evidence="1 6">
        <text>beta-D-fructose 1,6-bisphosphate = D-glyceraldehyde 3-phosphate + dihydroxyacetone phosphate</text>
        <dbReference type="Rhea" id="RHEA:14729"/>
        <dbReference type="ChEBI" id="CHEBI:32966"/>
        <dbReference type="ChEBI" id="CHEBI:57642"/>
        <dbReference type="ChEBI" id="CHEBI:59776"/>
        <dbReference type="EC" id="4.1.2.13"/>
    </reaction>
</comment>
<dbReference type="FunFam" id="3.20.20.70:FF:000140">
    <property type="entry name" value="Fructose-bisphosphate aldolase"/>
    <property type="match status" value="1"/>
</dbReference>
<dbReference type="EMBL" id="MFQE01000013">
    <property type="protein sequence ID" value="OGH73829.1"/>
    <property type="molecule type" value="Genomic_DNA"/>
</dbReference>
<keyword evidence="4 6" id="KW-0324">Glycolysis</keyword>
<dbReference type="GO" id="GO:0004332">
    <property type="term" value="F:fructose-bisphosphate aldolase activity"/>
    <property type="evidence" value="ECO:0007669"/>
    <property type="project" value="UniProtKB-EC"/>
</dbReference>
<dbReference type="UniPathway" id="UPA00109">
    <property type="reaction ID" value="UER00183"/>
</dbReference>
<dbReference type="Gene3D" id="3.20.20.70">
    <property type="entry name" value="Aldolase class I"/>
    <property type="match status" value="1"/>
</dbReference>
<dbReference type="Proteomes" id="UP000177457">
    <property type="component" value="Unassembled WGS sequence"/>
</dbReference>
<comment type="pathway">
    <text evidence="2">Carbohydrate degradation; glycolysis; D-glyceraldehyde 3-phosphate and glycerone phosphate from D-glucose: step 4/4.</text>
</comment>
<dbReference type="InterPro" id="IPR000741">
    <property type="entry name" value="FBA_I"/>
</dbReference>
<dbReference type="PROSITE" id="PS00158">
    <property type="entry name" value="ALDOLASE_CLASS_I"/>
    <property type="match status" value="1"/>
</dbReference>
<evidence type="ECO:0000256" key="5">
    <source>
        <dbReference type="ARBA" id="ARBA00023239"/>
    </source>
</evidence>
<dbReference type="GO" id="GO:0006096">
    <property type="term" value="P:glycolytic process"/>
    <property type="evidence" value="ECO:0007669"/>
    <property type="project" value="UniProtKB-UniPathway"/>
</dbReference>
<evidence type="ECO:0000313" key="8">
    <source>
        <dbReference type="Proteomes" id="UP000177457"/>
    </source>
</evidence>
<dbReference type="SUPFAM" id="SSF51569">
    <property type="entry name" value="Aldolase"/>
    <property type="match status" value="1"/>
</dbReference>